<protein>
    <submittedName>
        <fullName evidence="1">Uncharacterized protein</fullName>
    </submittedName>
</protein>
<evidence type="ECO:0000313" key="2">
    <source>
        <dbReference type="Proteomes" id="UP001153714"/>
    </source>
</evidence>
<dbReference type="EMBL" id="OU893336">
    <property type="protein sequence ID" value="CAG9793335.1"/>
    <property type="molecule type" value="Genomic_DNA"/>
</dbReference>
<dbReference type="OrthoDB" id="7485814at2759"/>
<accession>A0A9N9WIR5</accession>
<sequence length="166" mass="18762">MSQLAAKSYLLFWNYNCFKRQGGQLAGVTSAKASLQDVPTAQTLAAAETVGAKRLFTNFNFKLLVLVAFWVSQQRRNLSLDKHLRAPCYNDFLCKNNYIPHILKKAHAIKVYNFRKDSLSLALKAGLMSTPCSSPRQDADGIIDSIPKDQDFIYTLLEETIKRDKK</sequence>
<proteinExistence type="predicted"/>
<gene>
    <name evidence="1" type="ORF">DIATSA_LOCUS10788</name>
</gene>
<organism evidence="1 2">
    <name type="scientific">Diatraea saccharalis</name>
    <name type="common">sugarcane borer</name>
    <dbReference type="NCBI Taxonomy" id="40085"/>
    <lineage>
        <taxon>Eukaryota</taxon>
        <taxon>Metazoa</taxon>
        <taxon>Ecdysozoa</taxon>
        <taxon>Arthropoda</taxon>
        <taxon>Hexapoda</taxon>
        <taxon>Insecta</taxon>
        <taxon>Pterygota</taxon>
        <taxon>Neoptera</taxon>
        <taxon>Endopterygota</taxon>
        <taxon>Lepidoptera</taxon>
        <taxon>Glossata</taxon>
        <taxon>Ditrysia</taxon>
        <taxon>Pyraloidea</taxon>
        <taxon>Crambidae</taxon>
        <taxon>Crambinae</taxon>
        <taxon>Diatraea</taxon>
    </lineage>
</organism>
<dbReference type="AlphaFoldDB" id="A0A9N9WIR5"/>
<reference evidence="1" key="1">
    <citation type="submission" date="2021-12" db="EMBL/GenBank/DDBJ databases">
        <authorList>
            <person name="King R."/>
        </authorList>
    </citation>
    <scope>NUCLEOTIDE SEQUENCE</scope>
</reference>
<reference evidence="1" key="2">
    <citation type="submission" date="2022-10" db="EMBL/GenBank/DDBJ databases">
        <authorList>
            <consortium name="ENA_rothamsted_submissions"/>
            <consortium name="culmorum"/>
            <person name="King R."/>
        </authorList>
    </citation>
    <scope>NUCLEOTIDE SEQUENCE</scope>
</reference>
<dbReference type="Proteomes" id="UP001153714">
    <property type="component" value="Chromosome 5"/>
</dbReference>
<evidence type="ECO:0000313" key="1">
    <source>
        <dbReference type="EMBL" id="CAG9793335.1"/>
    </source>
</evidence>
<name>A0A9N9WIR5_9NEOP</name>
<keyword evidence="2" id="KW-1185">Reference proteome</keyword>